<evidence type="ECO:0000313" key="2">
    <source>
        <dbReference type="EMBL" id="PUZ64362.1"/>
    </source>
</evidence>
<feature type="compositionally biased region" description="Basic and acidic residues" evidence="1">
    <location>
        <begin position="76"/>
        <end position="87"/>
    </location>
</feature>
<reference evidence="2 3" key="1">
    <citation type="submission" date="2018-04" db="EMBL/GenBank/DDBJ databases">
        <title>WGS assembly of Panicum hallii var. hallii HAL2.</title>
        <authorList>
            <person name="Lovell J."/>
            <person name="Jenkins J."/>
            <person name="Lowry D."/>
            <person name="Mamidi S."/>
            <person name="Sreedasyam A."/>
            <person name="Weng X."/>
            <person name="Barry K."/>
            <person name="Bonette J."/>
            <person name="Campitelli B."/>
            <person name="Daum C."/>
            <person name="Gordon S."/>
            <person name="Gould B."/>
            <person name="Lipzen A."/>
            <person name="MacQueen A."/>
            <person name="Palacio-Mejia J."/>
            <person name="Plott C."/>
            <person name="Shakirov E."/>
            <person name="Shu S."/>
            <person name="Yoshinaga Y."/>
            <person name="Zane M."/>
            <person name="Rokhsar D."/>
            <person name="Grimwood J."/>
            <person name="Schmutz J."/>
            <person name="Juenger T."/>
        </authorList>
    </citation>
    <scope>NUCLEOTIDE SEQUENCE [LARGE SCALE GENOMIC DNA]</scope>
    <source>
        <strain evidence="3">cv. HAL2</strain>
    </source>
</reference>
<evidence type="ECO:0000313" key="3">
    <source>
        <dbReference type="Proteomes" id="UP000244336"/>
    </source>
</evidence>
<evidence type="ECO:0000256" key="1">
    <source>
        <dbReference type="SAM" id="MobiDB-lite"/>
    </source>
</evidence>
<proteinExistence type="predicted"/>
<protein>
    <submittedName>
        <fullName evidence="2">Uncharacterized protein</fullName>
    </submittedName>
</protein>
<keyword evidence="3" id="KW-1185">Reference proteome</keyword>
<name>A0A2T7E983_9POAL</name>
<sequence length="112" mass="12648">MENSITQILSLANRQWVASHCHVLVLFERKRLVREALDRRCALAAWSAKESAIRLQIPGGAVVSASDLQPPAATPRPRETKGRATQKEKHRRSKRDATHGVRRRAPRHCRGL</sequence>
<organism evidence="2 3">
    <name type="scientific">Panicum hallii var. hallii</name>
    <dbReference type="NCBI Taxonomy" id="1504633"/>
    <lineage>
        <taxon>Eukaryota</taxon>
        <taxon>Viridiplantae</taxon>
        <taxon>Streptophyta</taxon>
        <taxon>Embryophyta</taxon>
        <taxon>Tracheophyta</taxon>
        <taxon>Spermatophyta</taxon>
        <taxon>Magnoliopsida</taxon>
        <taxon>Liliopsida</taxon>
        <taxon>Poales</taxon>
        <taxon>Poaceae</taxon>
        <taxon>PACMAD clade</taxon>
        <taxon>Panicoideae</taxon>
        <taxon>Panicodae</taxon>
        <taxon>Paniceae</taxon>
        <taxon>Panicinae</taxon>
        <taxon>Panicum</taxon>
        <taxon>Panicum sect. Panicum</taxon>
    </lineage>
</organism>
<dbReference type="EMBL" id="CM009751">
    <property type="protein sequence ID" value="PUZ64362.1"/>
    <property type="molecule type" value="Genomic_DNA"/>
</dbReference>
<feature type="compositionally biased region" description="Basic residues" evidence="1">
    <location>
        <begin position="88"/>
        <end position="112"/>
    </location>
</feature>
<dbReference type="Proteomes" id="UP000244336">
    <property type="component" value="Chromosome 3"/>
</dbReference>
<dbReference type="Gramene" id="PUZ64362">
    <property type="protein sequence ID" value="PUZ64362"/>
    <property type="gene ID" value="GQ55_3G137800"/>
</dbReference>
<gene>
    <name evidence="2" type="ORF">GQ55_3G137800</name>
</gene>
<feature type="region of interest" description="Disordered" evidence="1">
    <location>
        <begin position="64"/>
        <end position="112"/>
    </location>
</feature>
<accession>A0A2T7E983</accession>
<dbReference type="AlphaFoldDB" id="A0A2T7E983"/>